<dbReference type="Proteomes" id="UP000032120">
    <property type="component" value="Unassembled WGS sequence"/>
</dbReference>
<evidence type="ECO:0000313" key="10">
    <source>
        <dbReference type="Proteomes" id="UP000032120"/>
    </source>
</evidence>
<protein>
    <submittedName>
        <fullName evidence="9">MFS transporter</fullName>
    </submittedName>
</protein>
<evidence type="ECO:0000256" key="5">
    <source>
        <dbReference type="ARBA" id="ARBA00022989"/>
    </source>
</evidence>
<dbReference type="InterPro" id="IPR036259">
    <property type="entry name" value="MFS_trans_sf"/>
</dbReference>
<feature type="transmembrane region" description="Helical" evidence="7">
    <location>
        <begin position="176"/>
        <end position="198"/>
    </location>
</feature>
<dbReference type="GO" id="GO:0022857">
    <property type="term" value="F:transmembrane transporter activity"/>
    <property type="evidence" value="ECO:0007669"/>
    <property type="project" value="InterPro"/>
</dbReference>
<keyword evidence="5 7" id="KW-1133">Transmembrane helix</keyword>
<dbReference type="PANTHER" id="PTHR43045">
    <property type="entry name" value="SHIKIMATE TRANSPORTER"/>
    <property type="match status" value="1"/>
</dbReference>
<keyword evidence="10" id="KW-1185">Reference proteome</keyword>
<dbReference type="PROSITE" id="PS00217">
    <property type="entry name" value="SUGAR_TRANSPORT_2"/>
    <property type="match status" value="1"/>
</dbReference>
<dbReference type="SUPFAM" id="SSF103473">
    <property type="entry name" value="MFS general substrate transporter"/>
    <property type="match status" value="1"/>
</dbReference>
<name>A0A0D0INJ2_9MICO</name>
<feature type="transmembrane region" description="Helical" evidence="7">
    <location>
        <begin position="114"/>
        <end position="132"/>
    </location>
</feature>
<dbReference type="CDD" id="cd17369">
    <property type="entry name" value="MFS_ShiA_like"/>
    <property type="match status" value="1"/>
</dbReference>
<dbReference type="EMBL" id="JXSQ01000008">
    <property type="protein sequence ID" value="KIP52652.1"/>
    <property type="molecule type" value="Genomic_DNA"/>
</dbReference>
<dbReference type="InterPro" id="IPR020846">
    <property type="entry name" value="MFS_dom"/>
</dbReference>
<evidence type="ECO:0000256" key="3">
    <source>
        <dbReference type="ARBA" id="ARBA00022475"/>
    </source>
</evidence>
<comment type="subcellular location">
    <subcellularLocation>
        <location evidence="1">Cell membrane</location>
        <topology evidence="1">Multi-pass membrane protein</topology>
    </subcellularLocation>
</comment>
<organism evidence="9 10">
    <name type="scientific">Leucobacter komagatae</name>
    <dbReference type="NCBI Taxonomy" id="55969"/>
    <lineage>
        <taxon>Bacteria</taxon>
        <taxon>Bacillati</taxon>
        <taxon>Actinomycetota</taxon>
        <taxon>Actinomycetes</taxon>
        <taxon>Micrococcales</taxon>
        <taxon>Microbacteriaceae</taxon>
        <taxon>Leucobacter</taxon>
    </lineage>
</organism>
<evidence type="ECO:0000259" key="8">
    <source>
        <dbReference type="PROSITE" id="PS50850"/>
    </source>
</evidence>
<feature type="transmembrane region" description="Helical" evidence="7">
    <location>
        <begin position="77"/>
        <end position="108"/>
    </location>
</feature>
<keyword evidence="4 7" id="KW-0812">Transmembrane</keyword>
<keyword evidence="3" id="KW-1003">Cell membrane</keyword>
<feature type="domain" description="Major facilitator superfamily (MFS) profile" evidence="8">
    <location>
        <begin position="4"/>
        <end position="422"/>
    </location>
</feature>
<dbReference type="PROSITE" id="PS50850">
    <property type="entry name" value="MFS"/>
    <property type="match status" value="1"/>
</dbReference>
<dbReference type="GO" id="GO:0005886">
    <property type="term" value="C:plasma membrane"/>
    <property type="evidence" value="ECO:0007669"/>
    <property type="project" value="UniProtKB-SubCell"/>
</dbReference>
<keyword evidence="6 7" id="KW-0472">Membrane</keyword>
<evidence type="ECO:0000256" key="7">
    <source>
        <dbReference type="SAM" id="Phobius"/>
    </source>
</evidence>
<evidence type="ECO:0000256" key="1">
    <source>
        <dbReference type="ARBA" id="ARBA00004651"/>
    </source>
</evidence>
<evidence type="ECO:0000256" key="2">
    <source>
        <dbReference type="ARBA" id="ARBA00022448"/>
    </source>
</evidence>
<evidence type="ECO:0000256" key="4">
    <source>
        <dbReference type="ARBA" id="ARBA00022692"/>
    </source>
</evidence>
<dbReference type="PROSITE" id="PS00216">
    <property type="entry name" value="SUGAR_TRANSPORT_1"/>
    <property type="match status" value="1"/>
</dbReference>
<gene>
    <name evidence="9" type="ORF">SD72_07780</name>
</gene>
<dbReference type="Gene3D" id="1.20.1250.20">
    <property type="entry name" value="MFS general substrate transporter like domains"/>
    <property type="match status" value="2"/>
</dbReference>
<feature type="transmembrane region" description="Helical" evidence="7">
    <location>
        <begin position="12"/>
        <end position="35"/>
    </location>
</feature>
<feature type="transmembrane region" description="Helical" evidence="7">
    <location>
        <begin position="41"/>
        <end position="65"/>
    </location>
</feature>
<dbReference type="AlphaFoldDB" id="A0A0D0INJ2"/>
<accession>A0A0D0INJ2</accession>
<reference evidence="9 10" key="1">
    <citation type="submission" date="2015-01" db="EMBL/GenBank/DDBJ databases">
        <title>Draft genome sequence of Leucobacter komagatae strain VKM ST2845.</title>
        <authorList>
            <person name="Karlyshev A.V."/>
            <person name="Kudryashova E.B."/>
        </authorList>
    </citation>
    <scope>NUCLEOTIDE SEQUENCE [LARGE SCALE GENOMIC DNA]</scope>
    <source>
        <strain evidence="9 10">VKM ST2845</strain>
    </source>
</reference>
<dbReference type="InterPro" id="IPR011701">
    <property type="entry name" value="MFS"/>
</dbReference>
<feature type="transmembrane region" description="Helical" evidence="7">
    <location>
        <begin position="305"/>
        <end position="324"/>
    </location>
</feature>
<feature type="transmembrane region" description="Helical" evidence="7">
    <location>
        <begin position="239"/>
        <end position="262"/>
    </location>
</feature>
<keyword evidence="2" id="KW-0813">Transport</keyword>
<feature type="transmembrane region" description="Helical" evidence="7">
    <location>
        <begin position="398"/>
        <end position="417"/>
    </location>
</feature>
<dbReference type="InterPro" id="IPR005829">
    <property type="entry name" value="Sugar_transporter_CS"/>
</dbReference>
<sequence>MRRVAAASAIGSVIEFYDFIIFGTAAALVFPAVFFPALGDAAGTVASFATFAVAFIARPFGALFFGHFGDRIGRKRVLVITLLVMGVATFIVGILPGAATIGIVAPIALFTLRFFQGIAVGGEWAGAALLAAEYSPPARRGLWSSMPQLGPSLGFALASATFLVTNLTLGDQSGSFIGWAWRIPFIFSAVLVLIGLWIRVRIAETPVFSAEQERTAQASSPAKGRLPVLDVLVQQPREVLLASGPMILIFAFFYIGTAFLTSYGAGELGLSRPAVLLCGIIGALFFAAFTIVGGAASDRFGRRKVMIGAIIASAIWSLALFPVLDIGNVFAFGAGLSVTMLLLGIQYGPMGSFLPELFETRYRYTGAGMAYNLGGVLGGAVAPIVAAALVATEVGSAAIGYMLAGIAVIGLVCVLTLRETQGISLHTEEVAVASA</sequence>
<dbReference type="PANTHER" id="PTHR43045:SF2">
    <property type="entry name" value="INNER MEMBRANE METABOLITE TRANSPORT PROTEIN YHJE"/>
    <property type="match status" value="1"/>
</dbReference>
<proteinExistence type="predicted"/>
<feature type="transmembrane region" description="Helical" evidence="7">
    <location>
        <begin position="369"/>
        <end position="392"/>
    </location>
</feature>
<evidence type="ECO:0000313" key="9">
    <source>
        <dbReference type="EMBL" id="KIP52652.1"/>
    </source>
</evidence>
<dbReference type="Pfam" id="PF07690">
    <property type="entry name" value="MFS_1"/>
    <property type="match status" value="1"/>
</dbReference>
<feature type="transmembrane region" description="Helical" evidence="7">
    <location>
        <begin position="274"/>
        <end position="293"/>
    </location>
</feature>
<feature type="transmembrane region" description="Helical" evidence="7">
    <location>
        <begin position="330"/>
        <end position="348"/>
    </location>
</feature>
<comment type="caution">
    <text evidence="9">The sequence shown here is derived from an EMBL/GenBank/DDBJ whole genome shotgun (WGS) entry which is preliminary data.</text>
</comment>
<evidence type="ECO:0000256" key="6">
    <source>
        <dbReference type="ARBA" id="ARBA00023136"/>
    </source>
</evidence>